<name>A0AA39MIN2_ARMTA</name>
<keyword evidence="2" id="KW-1185">Reference proteome</keyword>
<dbReference type="RefSeq" id="XP_060321897.1">
    <property type="nucleotide sequence ID" value="XM_060479204.1"/>
</dbReference>
<dbReference type="EMBL" id="JAUEPS010000162">
    <property type="protein sequence ID" value="KAK0435109.1"/>
    <property type="molecule type" value="Genomic_DNA"/>
</dbReference>
<evidence type="ECO:0000313" key="1">
    <source>
        <dbReference type="EMBL" id="KAK0435109.1"/>
    </source>
</evidence>
<dbReference type="GeneID" id="85362752"/>
<accession>A0AA39MIN2</accession>
<evidence type="ECO:0008006" key="3">
    <source>
        <dbReference type="Google" id="ProtNLM"/>
    </source>
</evidence>
<organism evidence="1 2">
    <name type="scientific">Armillaria tabescens</name>
    <name type="common">Ringless honey mushroom</name>
    <name type="synonym">Agaricus tabescens</name>
    <dbReference type="NCBI Taxonomy" id="1929756"/>
    <lineage>
        <taxon>Eukaryota</taxon>
        <taxon>Fungi</taxon>
        <taxon>Dikarya</taxon>
        <taxon>Basidiomycota</taxon>
        <taxon>Agaricomycotina</taxon>
        <taxon>Agaricomycetes</taxon>
        <taxon>Agaricomycetidae</taxon>
        <taxon>Agaricales</taxon>
        <taxon>Marasmiineae</taxon>
        <taxon>Physalacriaceae</taxon>
        <taxon>Desarmillaria</taxon>
    </lineage>
</organism>
<dbReference type="AlphaFoldDB" id="A0AA39MIN2"/>
<reference evidence="1" key="1">
    <citation type="submission" date="2023-06" db="EMBL/GenBank/DDBJ databases">
        <authorList>
            <consortium name="Lawrence Berkeley National Laboratory"/>
            <person name="Ahrendt S."/>
            <person name="Sahu N."/>
            <person name="Indic B."/>
            <person name="Wong-Bajracharya J."/>
            <person name="Merenyi Z."/>
            <person name="Ke H.-M."/>
            <person name="Monk M."/>
            <person name="Kocsube S."/>
            <person name="Drula E."/>
            <person name="Lipzen A."/>
            <person name="Balint B."/>
            <person name="Henrissat B."/>
            <person name="Andreopoulos B."/>
            <person name="Martin F.M."/>
            <person name="Harder C.B."/>
            <person name="Rigling D."/>
            <person name="Ford K.L."/>
            <person name="Foster G.D."/>
            <person name="Pangilinan J."/>
            <person name="Papanicolaou A."/>
            <person name="Barry K."/>
            <person name="LaButti K."/>
            <person name="Viragh M."/>
            <person name="Koriabine M."/>
            <person name="Yan M."/>
            <person name="Riley R."/>
            <person name="Champramary S."/>
            <person name="Plett K.L."/>
            <person name="Tsai I.J."/>
            <person name="Slot J."/>
            <person name="Sipos G."/>
            <person name="Plett J."/>
            <person name="Nagy L.G."/>
            <person name="Grigoriev I.V."/>
        </authorList>
    </citation>
    <scope>NUCLEOTIDE SEQUENCE</scope>
    <source>
        <strain evidence="1">CCBAS 213</strain>
    </source>
</reference>
<protein>
    <recommendedName>
        <fullName evidence="3">BTB domain-containing protein</fullName>
    </recommendedName>
</protein>
<gene>
    <name evidence="1" type="ORF">EV420DRAFT_1680023</name>
</gene>
<sequence>MKFFIHEAILSYVSQFFKDMFTLPQATPGESSISMAEDSKTVDKILRSVVMVMIKKFLMDDVAKKARDQLLSHTESEPLRVFAIVYAIQWSREANDAANAALAVGSTIFYVYNIPELDFVPGTVLYDLFEVQDRRHQSLQDSANPETYSHAFRTIFLVVATYTMSLLVDYPVC</sequence>
<proteinExistence type="predicted"/>
<comment type="caution">
    <text evidence="1">The sequence shown here is derived from an EMBL/GenBank/DDBJ whole genome shotgun (WGS) entry which is preliminary data.</text>
</comment>
<evidence type="ECO:0000313" key="2">
    <source>
        <dbReference type="Proteomes" id="UP001175211"/>
    </source>
</evidence>
<dbReference type="Proteomes" id="UP001175211">
    <property type="component" value="Unassembled WGS sequence"/>
</dbReference>